<feature type="region of interest" description="Disordered" evidence="1">
    <location>
        <begin position="961"/>
        <end position="984"/>
    </location>
</feature>
<evidence type="ECO:0000313" key="2">
    <source>
        <dbReference type="EMBL" id="KAL1489169.1"/>
    </source>
</evidence>
<feature type="compositionally biased region" description="Basic and acidic residues" evidence="1">
    <location>
        <begin position="375"/>
        <end position="389"/>
    </location>
</feature>
<evidence type="ECO:0000313" key="3">
    <source>
        <dbReference type="Proteomes" id="UP001566132"/>
    </source>
</evidence>
<feature type="compositionally biased region" description="Basic and acidic residues" evidence="1">
    <location>
        <begin position="560"/>
        <end position="582"/>
    </location>
</feature>
<gene>
    <name evidence="2" type="ORF">ABEB36_014107</name>
</gene>
<comment type="caution">
    <text evidence="2">The sequence shown here is derived from an EMBL/GenBank/DDBJ whole genome shotgun (WGS) entry which is preliminary data.</text>
</comment>
<feature type="region of interest" description="Disordered" evidence="1">
    <location>
        <begin position="301"/>
        <end position="419"/>
    </location>
</feature>
<feature type="compositionally biased region" description="Basic and acidic residues" evidence="1">
    <location>
        <begin position="662"/>
        <end position="694"/>
    </location>
</feature>
<feature type="compositionally biased region" description="Basic residues" evidence="1">
    <location>
        <begin position="390"/>
        <end position="405"/>
    </location>
</feature>
<proteinExistence type="predicted"/>
<evidence type="ECO:0000256" key="1">
    <source>
        <dbReference type="SAM" id="MobiDB-lite"/>
    </source>
</evidence>
<sequence>MEPAAPGTEDDVVDFNSLNKQETENDRLLKLKAVLKNGRYDNVFELNYVNGSEHWFCRVCECPIMGRVYQHELGRRHCQNMSATYGRKRIDDDNTNDQRSVINDSVTRVDVAPGEPVPPGFEGEINRKAQIQERLDGFKVGPLVALEYLIELVDYDASREPSYLCILCDKKGDPRTVLTHLASYNHISQYLQKHFPSCYRALAPYMTKQYKRNWQIVLQKIAEATEKKFGRLRPFCIEQDKFEKDRMHYLTMISKGMHFSEQNGPNFVELVVHEELTKIYDDDGRIVKSNTTNFGGKVFIEKQPVKQHTKKSPSPPIVPRPTVTKKPRNETIHTIRSPAVENKSRRRSLSSISSISSDDGQPKRGRRLARNRSPPSRERDFDGGRDFVKRKAIYNRRSPSPKRRFTREEEEERRKNREKDRLQKIEEYNKLSKAIENDIEKTLKQYEKNPEKHPKYNDEWKLFWNRRYKELQLEGRDVSKYDFKPEWIQFWGKRMKELSKDELKIRKDGLRKRLGLGDEPAPISFRINAPSNKLRLKEQNNKPKVPITSRPDDDPEVIILDDKSPGKKSILSRDKERSHSPWESDTSPPRSMAKSRKSRSPSLNRRRSRDSFKSRDRSLERRRSLDRSRRSLDKSRRSPAMSRNSRDKKSRSPDSYTSSSYHSREYIRERDLRDHDIDSKPKERSRERGLRESSFERDIRGKDRVRTVAELPWERDKIMYPHSSSRLSHDDYYTPPSMLRAPLNYLPPPVLDEEPDDVEVNIVSVLRLLTALEERLGSLGPKIIDLLAQALALEKKDANSSETLLDNEINCVMFETVKEKLKGQLLAGLVDPLQERAFKKAIKRTASLIHIAGERKKSKTTPEQAAVAVPGVGAVDKAAIAKQLANALIAQGKTDVSQNELEQLINAVVGMAEASKASNKPVTAASFLAQLTGGETSTGKPQNEQKEKIIIPRIGRHVEEKKDPISSLEGLTEPLSPSTPERSATNNMENLSDSDLQTLLQNFKDLSTEEQMNLINYLKKLELDEPERVERLRKFVNLGSDKIASKEVIDLDKESSPDRNRRKSPFSNRLDELNPESGDNHKDTVVKIHLDSEDEDYSYEDVVKAASKNVKQKEMEDNRKIVEDSLVFSSANQKDSSLSDAKTIISNLMGSLGNRIATSNVNLLGLPVTSTTVSNSNNMPPSSYIAKALSGINVDNLASIVSNAQKVTTTDTRLNFQSNDNNFAERYPPQQNSDSRQFIGNPRGIATPNLVRSTALTQSTGHTTFGQTTNTMTGNPRGNYAPIRYQPRPSLVQNQFGNAIFQNQRPQLNAHQQFNPNFNNTRFGGPRQSGFNNRW</sequence>
<reference evidence="2 3" key="1">
    <citation type="submission" date="2024-05" db="EMBL/GenBank/DDBJ databases">
        <title>Genetic variation in Jamaican populations of the coffee berry borer (Hypothenemus hampei).</title>
        <authorList>
            <person name="Errbii M."/>
            <person name="Myrie A."/>
        </authorList>
    </citation>
    <scope>NUCLEOTIDE SEQUENCE [LARGE SCALE GENOMIC DNA]</scope>
    <source>
        <strain evidence="2">JA-Hopewell-2020-01-JO</strain>
        <tissue evidence="2">Whole body</tissue>
    </source>
</reference>
<accession>A0ABD1E620</accession>
<name>A0ABD1E620_HYPHA</name>
<organism evidence="2 3">
    <name type="scientific">Hypothenemus hampei</name>
    <name type="common">Coffee berry borer</name>
    <dbReference type="NCBI Taxonomy" id="57062"/>
    <lineage>
        <taxon>Eukaryota</taxon>
        <taxon>Metazoa</taxon>
        <taxon>Ecdysozoa</taxon>
        <taxon>Arthropoda</taxon>
        <taxon>Hexapoda</taxon>
        <taxon>Insecta</taxon>
        <taxon>Pterygota</taxon>
        <taxon>Neoptera</taxon>
        <taxon>Endopterygota</taxon>
        <taxon>Coleoptera</taxon>
        <taxon>Polyphaga</taxon>
        <taxon>Cucujiformia</taxon>
        <taxon>Curculionidae</taxon>
        <taxon>Scolytinae</taxon>
        <taxon>Hypothenemus</taxon>
    </lineage>
</organism>
<dbReference type="EMBL" id="JBDJPC010000012">
    <property type="protein sequence ID" value="KAL1489169.1"/>
    <property type="molecule type" value="Genomic_DNA"/>
</dbReference>
<feature type="compositionally biased region" description="Basic and acidic residues" evidence="1">
    <location>
        <begin position="609"/>
        <end position="636"/>
    </location>
</feature>
<dbReference type="Proteomes" id="UP001566132">
    <property type="component" value="Unassembled WGS sequence"/>
</dbReference>
<protein>
    <submittedName>
        <fullName evidence="2">Uncharacterized protein</fullName>
    </submittedName>
</protein>
<feature type="region of interest" description="Disordered" evidence="1">
    <location>
        <begin position="1049"/>
        <end position="1083"/>
    </location>
</feature>
<feature type="compositionally biased region" description="Polar residues" evidence="1">
    <location>
        <begin position="975"/>
        <end position="984"/>
    </location>
</feature>
<keyword evidence="3" id="KW-1185">Reference proteome</keyword>
<feature type="compositionally biased region" description="Basic and acidic residues" evidence="1">
    <location>
        <begin position="1049"/>
        <end position="1059"/>
    </location>
</feature>
<feature type="compositionally biased region" description="Basic residues" evidence="1">
    <location>
        <begin position="593"/>
        <end position="608"/>
    </location>
</feature>
<feature type="region of interest" description="Disordered" evidence="1">
    <location>
        <begin position="530"/>
        <end position="694"/>
    </location>
</feature>